<protein>
    <submittedName>
        <fullName evidence="1">Uncharacterized protein</fullName>
    </submittedName>
</protein>
<comment type="caution">
    <text evidence="1">The sequence shown here is derived from an EMBL/GenBank/DDBJ whole genome shotgun (WGS) entry which is preliminary data.</text>
</comment>
<dbReference type="InterPro" id="IPR019238">
    <property type="entry name" value="AbiEi_2"/>
</dbReference>
<dbReference type="GeneID" id="84690001"/>
<proteinExistence type="predicted"/>
<organism evidence="1 2">
    <name type="scientific">Pantoea eucrina</name>
    <dbReference type="NCBI Taxonomy" id="472693"/>
    <lineage>
        <taxon>Bacteria</taxon>
        <taxon>Pseudomonadati</taxon>
        <taxon>Pseudomonadota</taxon>
        <taxon>Gammaproteobacteria</taxon>
        <taxon>Enterobacterales</taxon>
        <taxon>Erwiniaceae</taxon>
        <taxon>Pantoea</taxon>
    </lineage>
</organism>
<keyword evidence="2" id="KW-1185">Reference proteome</keyword>
<name>A0ABS1Z4S2_9GAMM</name>
<dbReference type="Proteomes" id="UP000809137">
    <property type="component" value="Unassembled WGS sequence"/>
</dbReference>
<dbReference type="RefSeq" id="WP_039382012.1">
    <property type="nucleotide sequence ID" value="NZ_CP083448.1"/>
</dbReference>
<gene>
    <name evidence="1" type="ORF">JJB79_08225</name>
</gene>
<evidence type="ECO:0000313" key="2">
    <source>
        <dbReference type="Proteomes" id="UP000809137"/>
    </source>
</evidence>
<dbReference type="EMBL" id="JAFCXS010000004">
    <property type="protein sequence ID" value="MBM0747398.1"/>
    <property type="molecule type" value="Genomic_DNA"/>
</dbReference>
<evidence type="ECO:0000313" key="1">
    <source>
        <dbReference type="EMBL" id="MBM0747398.1"/>
    </source>
</evidence>
<dbReference type="Pfam" id="PF09952">
    <property type="entry name" value="AbiEi_2"/>
    <property type="match status" value="1"/>
</dbReference>
<reference evidence="1 2" key="1">
    <citation type="submission" date="2021-01" db="EMBL/GenBank/DDBJ databases">
        <title>Complete genome sequence of Pantoea eucrina OB49, a heavy metal tolerant bacterium with PGPR potential isolated from wheat in Algeria.</title>
        <authorList>
            <person name="Lekired A."/>
            <person name="Ouzari I.H."/>
        </authorList>
    </citation>
    <scope>NUCLEOTIDE SEQUENCE [LARGE SCALE GENOMIC DNA]</scope>
    <source>
        <strain evidence="1 2">OB49</strain>
    </source>
</reference>
<sequence>MSHYPHYSEFEQQMLDALREAIAEAFGSEASILNASHELPEAGVELDGKIVIKTPGKTLQVFVDVKKKVYPRDLRNAVYQLRRGIDETSDCHEAIGLLAAGELSPGAKQELRNQNIASFELGGSLYLKHEGWLINIEKPSHRTKKNTHGIELFTEARESVIHALLMNSHKWLTGAELAEKAETSPYTCSLVLQELTLREWVESTGRGPGKRRMLTHPDKLLDAWSEQWQGRKEKRSKWYTFVETPEHLLAHLAEEIDRQKVDYPWAFTGAAAANVYAPLLTITEGAEIIVPRGYADKMADRLGLKPVSKGANVTLIEREPASLLYRYMRSDQPAFFASPYILYLDLLDGRGRNKELAQHIRERLESLWQRN</sequence>
<accession>A0ABS1Z4S2</accession>